<dbReference type="AlphaFoldDB" id="A0AA40F905"/>
<feature type="compositionally biased region" description="Basic and acidic residues" evidence="1">
    <location>
        <begin position="381"/>
        <end position="391"/>
    </location>
</feature>
<organism evidence="2 3">
    <name type="scientific">Schizothecium vesticola</name>
    <dbReference type="NCBI Taxonomy" id="314040"/>
    <lineage>
        <taxon>Eukaryota</taxon>
        <taxon>Fungi</taxon>
        <taxon>Dikarya</taxon>
        <taxon>Ascomycota</taxon>
        <taxon>Pezizomycotina</taxon>
        <taxon>Sordariomycetes</taxon>
        <taxon>Sordariomycetidae</taxon>
        <taxon>Sordariales</taxon>
        <taxon>Schizotheciaceae</taxon>
        <taxon>Schizothecium</taxon>
    </lineage>
</organism>
<feature type="compositionally biased region" description="Pro residues" evidence="1">
    <location>
        <begin position="232"/>
        <end position="251"/>
    </location>
</feature>
<feature type="compositionally biased region" description="Basic and acidic residues" evidence="1">
    <location>
        <begin position="437"/>
        <end position="448"/>
    </location>
</feature>
<feature type="compositionally biased region" description="Low complexity" evidence="1">
    <location>
        <begin position="180"/>
        <end position="189"/>
    </location>
</feature>
<gene>
    <name evidence="2" type="ORF">B0T18DRAFT_396545</name>
</gene>
<feature type="region of interest" description="Disordered" evidence="1">
    <location>
        <begin position="1"/>
        <end position="52"/>
    </location>
</feature>
<dbReference type="Proteomes" id="UP001172155">
    <property type="component" value="Unassembled WGS sequence"/>
</dbReference>
<dbReference type="EMBL" id="JAUKUD010000001">
    <property type="protein sequence ID" value="KAK0753340.1"/>
    <property type="molecule type" value="Genomic_DNA"/>
</dbReference>
<feature type="region of interest" description="Disordered" evidence="1">
    <location>
        <begin position="87"/>
        <end position="261"/>
    </location>
</feature>
<feature type="region of interest" description="Disordered" evidence="1">
    <location>
        <begin position="375"/>
        <end position="394"/>
    </location>
</feature>
<accession>A0AA40F905</accession>
<protein>
    <recommendedName>
        <fullName evidence="4">WW domain-containing protein</fullName>
    </recommendedName>
</protein>
<reference evidence="2" key="1">
    <citation type="submission" date="2023-06" db="EMBL/GenBank/DDBJ databases">
        <title>Genome-scale phylogeny and comparative genomics of the fungal order Sordariales.</title>
        <authorList>
            <consortium name="Lawrence Berkeley National Laboratory"/>
            <person name="Hensen N."/>
            <person name="Bonometti L."/>
            <person name="Westerberg I."/>
            <person name="Brannstrom I.O."/>
            <person name="Guillou S."/>
            <person name="Cros-Aarteil S."/>
            <person name="Calhoun S."/>
            <person name="Haridas S."/>
            <person name="Kuo A."/>
            <person name="Mondo S."/>
            <person name="Pangilinan J."/>
            <person name="Riley R."/>
            <person name="LaButti K."/>
            <person name="Andreopoulos B."/>
            <person name="Lipzen A."/>
            <person name="Chen C."/>
            <person name="Yanf M."/>
            <person name="Daum C."/>
            <person name="Ng V."/>
            <person name="Clum A."/>
            <person name="Steindorff A."/>
            <person name="Ohm R."/>
            <person name="Martin F."/>
            <person name="Silar P."/>
            <person name="Natvig D."/>
            <person name="Lalanne C."/>
            <person name="Gautier V."/>
            <person name="Ament-velasquez S.L."/>
            <person name="Kruys A."/>
            <person name="Hutchinson M.I."/>
            <person name="Powell A.J."/>
            <person name="Barry K."/>
            <person name="Miller A.N."/>
            <person name="Grigoriev I.V."/>
            <person name="Debuchy R."/>
            <person name="Gladieux P."/>
            <person name="Thoren M.H."/>
            <person name="Johannesson H."/>
        </authorList>
    </citation>
    <scope>NUCLEOTIDE SEQUENCE</scope>
    <source>
        <strain evidence="2">SMH3187-1</strain>
    </source>
</reference>
<name>A0AA40F905_9PEZI</name>
<comment type="caution">
    <text evidence="2">The sequence shown here is derived from an EMBL/GenBank/DDBJ whole genome shotgun (WGS) entry which is preliminary data.</text>
</comment>
<sequence>MSSPSRAFDPAPDAAHLDMLSPSRAFDPSPDAAPLINLPSPSRAFDPAPSAAHLDMMSPSRAFDLLPNDANLLDLSPSRAFDLSLSPSRAFDPSMSPSRAFDPIPDTADHNMLSPSRAFDPISDVAPEHLQGPVAVEEPAVVEEPAAAEGPIAVEEPAAAKEPATVEEPALPEADEAEEGSSSQDSSRSSSEDGEIDERSSPEPTLLARQRPSDNGGKEPEAPRPTDNTANPPLPNEPLPGQAPPLPSEPVPEPEDDGWEAHWNPNTSSFWFYNRFTSVWQQENPRVPDAPATAVVAPVVVPETQDKTAISNPVSVAGGYNPAIHGDYDENAWYAQNARAINEPQQAVPTMVPHGTGEEFQYVNGAYFNRWTGQWQTPEQGPDRHTDEAKSKRQMNAYFDVDAAANMHDGRSLKAERANRKLTKAELKTFKEKRKAKKEEKRRAWLRD</sequence>
<evidence type="ECO:0000256" key="1">
    <source>
        <dbReference type="SAM" id="MobiDB-lite"/>
    </source>
</evidence>
<feature type="compositionally biased region" description="Low complexity" evidence="1">
    <location>
        <begin position="133"/>
        <end position="172"/>
    </location>
</feature>
<feature type="region of interest" description="Disordered" evidence="1">
    <location>
        <begin position="408"/>
        <end position="448"/>
    </location>
</feature>
<evidence type="ECO:0008006" key="4">
    <source>
        <dbReference type="Google" id="ProtNLM"/>
    </source>
</evidence>
<evidence type="ECO:0000313" key="3">
    <source>
        <dbReference type="Proteomes" id="UP001172155"/>
    </source>
</evidence>
<feature type="compositionally biased region" description="Basic and acidic residues" evidence="1">
    <location>
        <begin position="408"/>
        <end position="430"/>
    </location>
</feature>
<evidence type="ECO:0000313" key="2">
    <source>
        <dbReference type="EMBL" id="KAK0753340.1"/>
    </source>
</evidence>
<proteinExistence type="predicted"/>
<keyword evidence="3" id="KW-1185">Reference proteome</keyword>